<keyword evidence="14" id="KW-1185">Reference proteome</keyword>
<keyword evidence="3 11" id="KW-0894">Sodium channel</keyword>
<keyword evidence="7 11" id="KW-0406">Ion transport</keyword>
<comment type="subcellular location">
    <subcellularLocation>
        <location evidence="1">Membrane</location>
        <topology evidence="1">Multi-pass membrane protein</topology>
    </subcellularLocation>
</comment>
<evidence type="ECO:0000313" key="13">
    <source>
        <dbReference type="EMBL" id="PIK35197.1"/>
    </source>
</evidence>
<evidence type="ECO:0000256" key="4">
    <source>
        <dbReference type="ARBA" id="ARBA00022692"/>
    </source>
</evidence>
<dbReference type="EMBL" id="MRZV01001961">
    <property type="protein sequence ID" value="PIK35197.1"/>
    <property type="molecule type" value="Genomic_DNA"/>
</dbReference>
<dbReference type="Gene3D" id="2.60.470.10">
    <property type="entry name" value="Acid-sensing ion channels like domains"/>
    <property type="match status" value="1"/>
</dbReference>
<dbReference type="OrthoDB" id="10064773at2759"/>
<keyword evidence="2 11" id="KW-0813">Transport</keyword>
<dbReference type="PANTHER" id="PTHR11690:SF248">
    <property type="entry name" value="PICKPOCKET 17, ISOFORM A"/>
    <property type="match status" value="1"/>
</dbReference>
<name>A0A2G8JHH5_STIJA</name>
<keyword evidence="9 11" id="KW-0739">Sodium transport</keyword>
<evidence type="ECO:0000256" key="11">
    <source>
        <dbReference type="RuleBase" id="RU000679"/>
    </source>
</evidence>
<organism evidence="13 14">
    <name type="scientific">Stichopus japonicus</name>
    <name type="common">Sea cucumber</name>
    <dbReference type="NCBI Taxonomy" id="307972"/>
    <lineage>
        <taxon>Eukaryota</taxon>
        <taxon>Metazoa</taxon>
        <taxon>Echinodermata</taxon>
        <taxon>Eleutherozoa</taxon>
        <taxon>Echinozoa</taxon>
        <taxon>Holothuroidea</taxon>
        <taxon>Aspidochirotacea</taxon>
        <taxon>Aspidochirotida</taxon>
        <taxon>Stichopodidae</taxon>
        <taxon>Apostichopus</taxon>
    </lineage>
</organism>
<evidence type="ECO:0000256" key="7">
    <source>
        <dbReference type="ARBA" id="ARBA00023065"/>
    </source>
</evidence>
<dbReference type="Gene3D" id="1.10.287.770">
    <property type="entry name" value="YojJ-like"/>
    <property type="match status" value="1"/>
</dbReference>
<evidence type="ECO:0000256" key="9">
    <source>
        <dbReference type="ARBA" id="ARBA00023201"/>
    </source>
</evidence>
<dbReference type="AlphaFoldDB" id="A0A2G8JHH5"/>
<dbReference type="GO" id="GO:0015280">
    <property type="term" value="F:ligand-gated sodium channel activity"/>
    <property type="evidence" value="ECO:0007669"/>
    <property type="project" value="TreeGrafter"/>
</dbReference>
<reference evidence="13 14" key="1">
    <citation type="journal article" date="2017" name="PLoS Biol.">
        <title>The sea cucumber genome provides insights into morphological evolution and visceral regeneration.</title>
        <authorList>
            <person name="Zhang X."/>
            <person name="Sun L."/>
            <person name="Yuan J."/>
            <person name="Sun Y."/>
            <person name="Gao Y."/>
            <person name="Zhang L."/>
            <person name="Li S."/>
            <person name="Dai H."/>
            <person name="Hamel J.F."/>
            <person name="Liu C."/>
            <person name="Yu Y."/>
            <person name="Liu S."/>
            <person name="Lin W."/>
            <person name="Guo K."/>
            <person name="Jin S."/>
            <person name="Xu P."/>
            <person name="Storey K.B."/>
            <person name="Huan P."/>
            <person name="Zhang T."/>
            <person name="Zhou Y."/>
            <person name="Zhang J."/>
            <person name="Lin C."/>
            <person name="Li X."/>
            <person name="Xing L."/>
            <person name="Huo D."/>
            <person name="Sun M."/>
            <person name="Wang L."/>
            <person name="Mercier A."/>
            <person name="Li F."/>
            <person name="Yang H."/>
            <person name="Xiang J."/>
        </authorList>
    </citation>
    <scope>NUCLEOTIDE SEQUENCE [LARGE SCALE GENOMIC DNA]</scope>
    <source>
        <strain evidence="13">Shaxun</strain>
        <tissue evidence="13">Muscle</tissue>
    </source>
</reference>
<evidence type="ECO:0000313" key="14">
    <source>
        <dbReference type="Proteomes" id="UP000230750"/>
    </source>
</evidence>
<evidence type="ECO:0000256" key="6">
    <source>
        <dbReference type="ARBA" id="ARBA00023053"/>
    </source>
</evidence>
<feature type="transmembrane region" description="Helical" evidence="12">
    <location>
        <begin position="292"/>
        <end position="319"/>
    </location>
</feature>
<evidence type="ECO:0000256" key="1">
    <source>
        <dbReference type="ARBA" id="ARBA00004141"/>
    </source>
</evidence>
<comment type="caution">
    <text evidence="13">The sequence shown here is derived from an EMBL/GenBank/DDBJ whole genome shotgun (WGS) entry which is preliminary data.</text>
</comment>
<dbReference type="InterPro" id="IPR001873">
    <property type="entry name" value="ENaC"/>
</dbReference>
<evidence type="ECO:0000256" key="8">
    <source>
        <dbReference type="ARBA" id="ARBA00023136"/>
    </source>
</evidence>
<accession>A0A2G8JHH5</accession>
<keyword evidence="6" id="KW-0915">Sodium</keyword>
<comment type="similarity">
    <text evidence="11">Belongs to the amiloride-sensitive sodium channel (TC 1.A.6) family.</text>
</comment>
<gene>
    <name evidence="13" type="ORF">BSL78_27976</name>
</gene>
<keyword evidence="5 12" id="KW-1133">Transmembrane helix</keyword>
<evidence type="ECO:0000256" key="12">
    <source>
        <dbReference type="SAM" id="Phobius"/>
    </source>
</evidence>
<evidence type="ECO:0000256" key="10">
    <source>
        <dbReference type="ARBA" id="ARBA00023303"/>
    </source>
</evidence>
<keyword evidence="10 11" id="KW-0407">Ion channel</keyword>
<dbReference type="PRINTS" id="PR01078">
    <property type="entry name" value="AMINACHANNEL"/>
</dbReference>
<proteinExistence type="inferred from homology"/>
<dbReference type="Proteomes" id="UP000230750">
    <property type="component" value="Unassembled WGS sequence"/>
</dbReference>
<evidence type="ECO:0000256" key="2">
    <source>
        <dbReference type="ARBA" id="ARBA00022448"/>
    </source>
</evidence>
<dbReference type="PANTHER" id="PTHR11690">
    <property type="entry name" value="AMILORIDE-SENSITIVE SODIUM CHANNEL-RELATED"/>
    <property type="match status" value="1"/>
</dbReference>
<evidence type="ECO:0000256" key="3">
    <source>
        <dbReference type="ARBA" id="ARBA00022461"/>
    </source>
</evidence>
<protein>
    <submittedName>
        <fullName evidence="13">Putative amiloride-sensitive sodium channel subunit beta</fullName>
    </submittedName>
</protein>
<sequence>MATVLPSTPLELPVAKFQKLGKSLKLYLVKSFYRALRVKYTLRNLRLRSPLACVCVRSTRVASSIKGGLHLTLFIENPEYVGLLTEESGVRMAIHPRNSFPFPEDIGISLAPGFVTSIGLRQVELKRLPYPHGECTDGKGFDHVQGENYIYSVISCQKKCFLKNLNKSCGCVNDIYKDFQNTAKCSHNNSKCQQSVQRRFHNNGLECHCPVPCHEFMYNTKISSAVWPSEMYQYHLHQEFNVTDNDNINVNLWKDIAVTRKNLVRVKIYFEELNYQLVEQIKTYSLATMLSAFGGLLGLFLGFSLITVFEVFVLVVNIVEIAVMKLLDKGTIYRVM</sequence>
<keyword evidence="8 12" id="KW-0472">Membrane</keyword>
<dbReference type="GO" id="GO:0005886">
    <property type="term" value="C:plasma membrane"/>
    <property type="evidence" value="ECO:0007669"/>
    <property type="project" value="TreeGrafter"/>
</dbReference>
<dbReference type="STRING" id="307972.A0A2G8JHH5"/>
<evidence type="ECO:0000256" key="5">
    <source>
        <dbReference type="ARBA" id="ARBA00022989"/>
    </source>
</evidence>
<keyword evidence="4 11" id="KW-0812">Transmembrane</keyword>
<dbReference type="Pfam" id="PF00858">
    <property type="entry name" value="ASC"/>
    <property type="match status" value="1"/>
</dbReference>